<dbReference type="EMBL" id="MEHA01000022">
    <property type="protein sequence ID" value="ODR46844.1"/>
    <property type="molecule type" value="Genomic_DNA"/>
</dbReference>
<dbReference type="AlphaFoldDB" id="A0A1E3UBW6"/>
<dbReference type="SUPFAM" id="SSF53448">
    <property type="entry name" value="Nucleotide-diphospho-sugar transferases"/>
    <property type="match status" value="1"/>
</dbReference>
<gene>
    <name evidence="2" type="ORF">BEI59_24180</name>
</gene>
<dbReference type="Pfam" id="PF00535">
    <property type="entry name" value="Glycos_transf_2"/>
    <property type="match status" value="1"/>
</dbReference>
<evidence type="ECO:0000313" key="3">
    <source>
        <dbReference type="Proteomes" id="UP000094271"/>
    </source>
</evidence>
<accession>A0A1E3UBW6</accession>
<dbReference type="CDD" id="cd00761">
    <property type="entry name" value="Glyco_tranf_GTA_type"/>
    <property type="match status" value="1"/>
</dbReference>
<comment type="caution">
    <text evidence="2">The sequence shown here is derived from an EMBL/GenBank/DDBJ whole genome shotgun (WGS) entry which is preliminary data.</text>
</comment>
<evidence type="ECO:0000259" key="1">
    <source>
        <dbReference type="Pfam" id="PF00535"/>
    </source>
</evidence>
<name>A0A1E3UBW6_9FIRM</name>
<dbReference type="InterPro" id="IPR029044">
    <property type="entry name" value="Nucleotide-diphossugar_trans"/>
</dbReference>
<evidence type="ECO:0000313" key="2">
    <source>
        <dbReference type="EMBL" id="ODR46844.1"/>
    </source>
</evidence>
<dbReference type="GO" id="GO:0044010">
    <property type="term" value="P:single-species biofilm formation"/>
    <property type="evidence" value="ECO:0007669"/>
    <property type="project" value="TreeGrafter"/>
</dbReference>
<dbReference type="GO" id="GO:0016740">
    <property type="term" value="F:transferase activity"/>
    <property type="evidence" value="ECO:0007669"/>
    <property type="project" value="UniProtKB-KW"/>
</dbReference>
<protein>
    <submittedName>
        <fullName evidence="2">Glycosyl transferase family 2</fullName>
    </submittedName>
</protein>
<sequence length="313" mass="35815">MRGIKMKVDVIIPTYKPDKGFPEMIKRLEKQTLKPNRIIIMNTEEKYFEKLLYGTDFAREHPLVEVHHLSKREFNHGGTRHLGALHSSGDIFVCMTQDALPADNRLLEELTAPFLSDDRIAVSYARQLPEKDSGEIERFTRAYNYPEESCVKGKEQLPEMGIKTYFCSNVCAAYKKNIYQELGGFVRHTIFNEDMIYAAGAVQAGWKIAYAAGARVYHSHNYSCREQFRRNFDNGVSQAQHADIFSGVPSESEGMKLVKQTASHLFAVHKPWLIIKLIAASGAKYMGFWLGKHYKSLPARFVKACSMNKDYWL</sequence>
<dbReference type="InterPro" id="IPR001173">
    <property type="entry name" value="Glyco_trans_2-like"/>
</dbReference>
<dbReference type="InterPro" id="IPR050834">
    <property type="entry name" value="Glycosyltransf_2"/>
</dbReference>
<keyword evidence="2" id="KW-0808">Transferase</keyword>
<dbReference type="PANTHER" id="PTHR43685">
    <property type="entry name" value="GLYCOSYLTRANSFERASE"/>
    <property type="match status" value="1"/>
</dbReference>
<dbReference type="Proteomes" id="UP000094271">
    <property type="component" value="Unassembled WGS sequence"/>
</dbReference>
<organism evidence="2 3">
    <name type="scientific">Eisenbergiella tayi</name>
    <dbReference type="NCBI Taxonomy" id="1432052"/>
    <lineage>
        <taxon>Bacteria</taxon>
        <taxon>Bacillati</taxon>
        <taxon>Bacillota</taxon>
        <taxon>Clostridia</taxon>
        <taxon>Lachnospirales</taxon>
        <taxon>Lachnospiraceae</taxon>
        <taxon>Eisenbergiella</taxon>
    </lineage>
</organism>
<proteinExistence type="predicted"/>
<reference evidence="2 3" key="1">
    <citation type="submission" date="2016-08" db="EMBL/GenBank/DDBJ databases">
        <authorList>
            <person name="Seilhamer J.J."/>
        </authorList>
    </citation>
    <scope>NUCLEOTIDE SEQUENCE [LARGE SCALE GENOMIC DNA]</scope>
    <source>
        <strain evidence="2 3">NML150140-1</strain>
    </source>
</reference>
<dbReference type="PANTHER" id="PTHR43685:SF13">
    <property type="entry name" value="O ANTIGEN BIOSYNTHESIS RHAMNOSYLTRANSFERASE RFBN"/>
    <property type="match status" value="1"/>
</dbReference>
<dbReference type="Gene3D" id="3.90.550.10">
    <property type="entry name" value="Spore Coat Polysaccharide Biosynthesis Protein SpsA, Chain A"/>
    <property type="match status" value="1"/>
</dbReference>
<feature type="domain" description="Glycosyltransferase 2-like" evidence="1">
    <location>
        <begin position="10"/>
        <end position="182"/>
    </location>
</feature>